<proteinExistence type="predicted"/>
<reference evidence="2" key="1">
    <citation type="submission" date="2015-09" db="EMBL/GenBank/DDBJ databases">
        <authorList>
            <consortium name="Pathogen Informatics"/>
        </authorList>
    </citation>
    <scope>NUCLEOTIDE SEQUENCE [LARGE SCALE GENOMIC DNA]</scope>
    <source>
        <strain evidence="2">Lake Konstanz</strain>
    </source>
</reference>
<evidence type="ECO:0000313" key="1">
    <source>
        <dbReference type="EMBL" id="CUG92678.1"/>
    </source>
</evidence>
<protein>
    <submittedName>
        <fullName evidence="1">Uncharacterized protein</fullName>
    </submittedName>
</protein>
<dbReference type="AlphaFoldDB" id="A0A0S4JVT9"/>
<organism evidence="1 2">
    <name type="scientific">Bodo saltans</name>
    <name type="common">Flagellated protozoan</name>
    <dbReference type="NCBI Taxonomy" id="75058"/>
    <lineage>
        <taxon>Eukaryota</taxon>
        <taxon>Discoba</taxon>
        <taxon>Euglenozoa</taxon>
        <taxon>Kinetoplastea</taxon>
        <taxon>Metakinetoplastina</taxon>
        <taxon>Eubodonida</taxon>
        <taxon>Bodonidae</taxon>
        <taxon>Bodo</taxon>
    </lineage>
</organism>
<gene>
    <name evidence="1" type="ORF">BSAL_38815</name>
</gene>
<name>A0A0S4JVT9_BODSA</name>
<dbReference type="VEuPathDB" id="TriTrypDB:BSAL_38815"/>
<dbReference type="EMBL" id="CYKH01002074">
    <property type="protein sequence ID" value="CUG92678.1"/>
    <property type="molecule type" value="Genomic_DNA"/>
</dbReference>
<keyword evidence="2" id="KW-1185">Reference proteome</keyword>
<dbReference type="Proteomes" id="UP000051952">
    <property type="component" value="Unassembled WGS sequence"/>
</dbReference>
<evidence type="ECO:0000313" key="2">
    <source>
        <dbReference type="Proteomes" id="UP000051952"/>
    </source>
</evidence>
<accession>A0A0S4JVT9</accession>
<sequence length="412" mass="46089">MSRNSSVLEDSLIAPMSVVSIVASAGGAFHGHTIEAWDYERQVSALREEVRESLDESRRSKLYCQQVKKDLQNLISTELDGKQDTEMLGGISSLLSSTNTLVEKFAVFERYLREKIASDQQDREARIIDATQRHAANLVDALREDVRETLKSFRHEILTLRNAQLADHDALREHCTSITRDVHSQLTEVVATKFSNAEKNAGSGIANIQKVIEALEQRATESATSFKKFVTASIHDVRLLIDESTQHDELKTTTEELRRSIDARVAELSRQLVSCEQGLSRNENTEKDDAARLERRIGTLDEFRASADKRIVELTRQLAACENGVETNAGLGTDHATRLERRISMIEGSHATLDDRMSQTVETQLKNLSRQVIVLEDDTKHSFVSIRKDVSAVQAHLNATTIEIRNNGASAL</sequence>